<proteinExistence type="predicted"/>
<protein>
    <submittedName>
        <fullName evidence="1">Uncharacterized protein</fullName>
    </submittedName>
</protein>
<organism evidence="1 2">
    <name type="scientific">Enterococcus faecium R496</name>
    <dbReference type="NCBI Taxonomy" id="1134836"/>
    <lineage>
        <taxon>Bacteria</taxon>
        <taxon>Bacillati</taxon>
        <taxon>Bacillota</taxon>
        <taxon>Bacilli</taxon>
        <taxon>Lactobacillales</taxon>
        <taxon>Enterococcaceae</taxon>
        <taxon>Enterococcus</taxon>
    </lineage>
</organism>
<accession>A0AAV3GTM1</accession>
<reference evidence="1 2" key="1">
    <citation type="submission" date="2012-04" db="EMBL/GenBank/DDBJ databases">
        <authorList>
            <person name="Weinstock G."/>
            <person name="Sodergren E."/>
            <person name="Lobos E.A."/>
            <person name="Fulton L."/>
            <person name="Fulton R."/>
            <person name="Courtney L."/>
            <person name="Fronick C."/>
            <person name="O'Laughlin M."/>
            <person name="Godfrey J."/>
            <person name="Wilson R.M."/>
            <person name="Miner T."/>
            <person name="Farmer C."/>
            <person name="Delehaunty K."/>
            <person name="Cordes M."/>
            <person name="Minx P."/>
            <person name="Tomlinson C."/>
            <person name="Chen J."/>
            <person name="Wollam A."/>
            <person name="Pepin K.H."/>
            <person name="Bhonagiri V."/>
            <person name="Zhang X."/>
            <person name="Suruliraj S."/>
            <person name="Warren W."/>
            <person name="Mitreva M."/>
            <person name="Mardis E.R."/>
            <person name="Wilson R.K."/>
        </authorList>
    </citation>
    <scope>NUCLEOTIDE SEQUENCE [LARGE SCALE GENOMIC DNA]</scope>
    <source>
        <strain evidence="1 2">R496</strain>
    </source>
</reference>
<dbReference type="EMBL" id="AMAH01000172">
    <property type="protein sequence ID" value="EJX50433.1"/>
    <property type="molecule type" value="Genomic_DNA"/>
</dbReference>
<dbReference type="Proteomes" id="UP000006402">
    <property type="component" value="Unassembled WGS sequence"/>
</dbReference>
<dbReference type="AlphaFoldDB" id="A0AAV3GTM1"/>
<name>A0AAV3GTM1_ENTFC</name>
<evidence type="ECO:0000313" key="1">
    <source>
        <dbReference type="EMBL" id="EJX50433.1"/>
    </source>
</evidence>
<comment type="caution">
    <text evidence="1">The sequence shown here is derived from an EMBL/GenBank/DDBJ whole genome shotgun (WGS) entry which is preliminary data.</text>
</comment>
<gene>
    <name evidence="1" type="ORF">HMPREF1378_02348</name>
</gene>
<evidence type="ECO:0000313" key="2">
    <source>
        <dbReference type="Proteomes" id="UP000006402"/>
    </source>
</evidence>
<sequence>MSNAILKCTILRNLSLKTIALLDKKMLHYLKKGIKYDEFSG</sequence>